<dbReference type="Proteomes" id="UP001057375">
    <property type="component" value="Unassembled WGS sequence"/>
</dbReference>
<comment type="caution">
    <text evidence="1">The sequence shown here is derived from an EMBL/GenBank/DDBJ whole genome shotgun (WGS) entry which is preliminary data.</text>
</comment>
<proteinExistence type="predicted"/>
<evidence type="ECO:0000313" key="1">
    <source>
        <dbReference type="EMBL" id="GKT36357.1"/>
    </source>
</evidence>
<reference evidence="1" key="1">
    <citation type="submission" date="2022-03" db="EMBL/GenBank/DDBJ databases">
        <title>Draft genome sequence of Aduncisulcus paluster, a free-living microaerophilic Fornicata.</title>
        <authorList>
            <person name="Yuyama I."/>
            <person name="Kume K."/>
            <person name="Tamura T."/>
            <person name="Inagaki Y."/>
            <person name="Hashimoto T."/>
        </authorList>
    </citation>
    <scope>NUCLEOTIDE SEQUENCE</scope>
    <source>
        <strain evidence="1">NY0171</strain>
    </source>
</reference>
<accession>A0ABQ5KVA8</accession>
<evidence type="ECO:0000313" key="2">
    <source>
        <dbReference type="Proteomes" id="UP001057375"/>
    </source>
</evidence>
<sequence>MADLSKSYIIEACDELGVSDRQKDQFSGSFGQSSFDMKSAFVSQEDAILNAFDEMRLSVSEIDTDKDLVSSTIQASYQPLHNSSHESWGLSAAIEPLSLSQTFELSLKAVEAKRRAEGRKPPLWMDESE</sequence>
<keyword evidence="2" id="KW-1185">Reference proteome</keyword>
<protein>
    <submittedName>
        <fullName evidence="1">Uncharacterized protein</fullName>
    </submittedName>
</protein>
<name>A0ABQ5KVA8_9EUKA</name>
<dbReference type="EMBL" id="BQXS01011204">
    <property type="protein sequence ID" value="GKT36357.1"/>
    <property type="molecule type" value="Genomic_DNA"/>
</dbReference>
<organism evidence="1 2">
    <name type="scientific">Aduncisulcus paluster</name>
    <dbReference type="NCBI Taxonomy" id="2918883"/>
    <lineage>
        <taxon>Eukaryota</taxon>
        <taxon>Metamonada</taxon>
        <taxon>Carpediemonas-like organisms</taxon>
        <taxon>Aduncisulcus</taxon>
    </lineage>
</organism>
<gene>
    <name evidence="1" type="ORF">ADUPG1_009338</name>
</gene>